<feature type="transmembrane region" description="Helical" evidence="5">
    <location>
        <begin position="395"/>
        <end position="414"/>
    </location>
</feature>
<keyword evidence="5" id="KW-0472">Membrane</keyword>
<feature type="repeat" description="TPR" evidence="3">
    <location>
        <begin position="553"/>
        <end position="586"/>
    </location>
</feature>
<feature type="transmembrane region" description="Helical" evidence="5">
    <location>
        <begin position="302"/>
        <end position="322"/>
    </location>
</feature>
<gene>
    <name evidence="6" type="ORF">LX87_01147</name>
</gene>
<dbReference type="PANTHER" id="PTHR44227">
    <property type="match status" value="1"/>
</dbReference>
<dbReference type="InterPro" id="IPR011990">
    <property type="entry name" value="TPR-like_helical_dom_sf"/>
</dbReference>
<sequence>MSKKKQPLSGQKTPIRSTATAGSKLTGRPPVSGAPQPPSASVSEPIAVHPIQWIWALLIATVAFALYANTFNHGLALDDIAAITQNLFVQKGIEGIPDLLKTEFWHFSNISLGYYRPLALITFALEKEFFNADPHISHIINGILYGLTGFFLVVLLQKWMPGRTVLTTLIALLFVTHPLHTEVVANIKSRDEMLSFLFLTLVMLTYWKYLETREKGWIVFSAFWMYLTYLSKESSLVGLGLIVIMQYTFARRTFWQSLISIWPYLVVTAVFFWQKKAMIGTLSGNPPVDWANYPYALENTKFLTTFKFFAQYLRLLIFPLHLSYDYSYNVIPSGKLSDWETLLGLFTFGGLVWLAWKGFWQRSLWGFGLSWMFITMTPGLGFVLFRGGILAERFLYAPILGFAIAVIAGLDLVLSKRLDLSENKPVLKRYGILIGFCLVVGSLFSFRTVVRNEDWKDNFTLFNSGLDYASNSCQVNRHVANEWINKCAEEKDPKKKRYYFNKAIFHLRRSTEIYPGFGEAFFSIAYSYQKLIPNRDSAVYYYKQAIRASSNYAPAYNNLGVIYQNEGRYHLASYFYNMSMMVNPAYQDGRNNWEGLRKQLGIDVKILPDSLKHEAVLPVAPTPTAVPRLRFPVQ</sequence>
<keyword evidence="5" id="KW-1133">Transmembrane helix</keyword>
<keyword evidence="2 3" id="KW-0802">TPR repeat</keyword>
<dbReference type="RefSeq" id="WP_111627173.1">
    <property type="nucleotide sequence ID" value="NZ_QLMC01000001.1"/>
</dbReference>
<dbReference type="Proteomes" id="UP000248790">
    <property type="component" value="Unassembled WGS sequence"/>
</dbReference>
<feature type="transmembrane region" description="Helical" evidence="5">
    <location>
        <begin position="222"/>
        <end position="247"/>
    </location>
</feature>
<evidence type="ECO:0000256" key="5">
    <source>
        <dbReference type="SAM" id="Phobius"/>
    </source>
</evidence>
<keyword evidence="1" id="KW-0677">Repeat</keyword>
<feature type="transmembrane region" description="Helical" evidence="5">
    <location>
        <begin position="426"/>
        <end position="446"/>
    </location>
</feature>
<name>A0A327X7R4_LARAB</name>
<keyword evidence="5" id="KW-0812">Transmembrane</keyword>
<evidence type="ECO:0000313" key="7">
    <source>
        <dbReference type="Proteomes" id="UP000248790"/>
    </source>
</evidence>
<dbReference type="InterPro" id="IPR052346">
    <property type="entry name" value="O-mannosyl-transferase_TMTC"/>
</dbReference>
<dbReference type="PANTHER" id="PTHR44227:SF3">
    <property type="entry name" value="PROTEIN O-MANNOSYL-TRANSFERASE TMTC4"/>
    <property type="match status" value="1"/>
</dbReference>
<keyword evidence="7" id="KW-1185">Reference proteome</keyword>
<feature type="transmembrane region" description="Helical" evidence="5">
    <location>
        <begin position="367"/>
        <end position="389"/>
    </location>
</feature>
<feature type="compositionally biased region" description="Polar residues" evidence="4">
    <location>
        <begin position="8"/>
        <end position="23"/>
    </location>
</feature>
<dbReference type="AlphaFoldDB" id="A0A327X7R4"/>
<feature type="transmembrane region" description="Helical" evidence="5">
    <location>
        <begin position="51"/>
        <end position="68"/>
    </location>
</feature>
<dbReference type="SMART" id="SM00028">
    <property type="entry name" value="TPR"/>
    <property type="match status" value="2"/>
</dbReference>
<accession>A0A327X7R4</accession>
<feature type="region of interest" description="Disordered" evidence="4">
    <location>
        <begin position="1"/>
        <end position="39"/>
    </location>
</feature>
<comment type="caution">
    <text evidence="6">The sequence shown here is derived from an EMBL/GenBank/DDBJ whole genome shotgun (WGS) entry which is preliminary data.</text>
</comment>
<reference evidence="6 7" key="1">
    <citation type="submission" date="2018-06" db="EMBL/GenBank/DDBJ databases">
        <title>Genomic Encyclopedia of Archaeal and Bacterial Type Strains, Phase II (KMG-II): from individual species to whole genera.</title>
        <authorList>
            <person name="Goeker M."/>
        </authorList>
    </citation>
    <scope>NUCLEOTIDE SEQUENCE [LARGE SCALE GENOMIC DNA]</scope>
    <source>
        <strain evidence="6 7">DSM 21851</strain>
    </source>
</reference>
<feature type="transmembrane region" description="Helical" evidence="5">
    <location>
        <begin position="253"/>
        <end position="273"/>
    </location>
</feature>
<dbReference type="EMBL" id="QLMC01000001">
    <property type="protein sequence ID" value="RAK03025.1"/>
    <property type="molecule type" value="Genomic_DNA"/>
</dbReference>
<feature type="transmembrane region" description="Helical" evidence="5">
    <location>
        <begin position="342"/>
        <end position="360"/>
    </location>
</feature>
<dbReference type="InterPro" id="IPR019734">
    <property type="entry name" value="TPR_rpt"/>
</dbReference>
<dbReference type="OrthoDB" id="1489021at2"/>
<feature type="transmembrane region" description="Helical" evidence="5">
    <location>
        <begin position="193"/>
        <end position="210"/>
    </location>
</feature>
<proteinExistence type="predicted"/>
<dbReference type="PROSITE" id="PS50005">
    <property type="entry name" value="TPR"/>
    <property type="match status" value="1"/>
</dbReference>
<evidence type="ECO:0000256" key="3">
    <source>
        <dbReference type="PROSITE-ProRule" id="PRU00339"/>
    </source>
</evidence>
<dbReference type="SUPFAM" id="SSF48452">
    <property type="entry name" value="TPR-like"/>
    <property type="match status" value="1"/>
</dbReference>
<organism evidence="6 7">
    <name type="scientific">Larkinella arboricola</name>
    <dbReference type="NCBI Taxonomy" id="643671"/>
    <lineage>
        <taxon>Bacteria</taxon>
        <taxon>Pseudomonadati</taxon>
        <taxon>Bacteroidota</taxon>
        <taxon>Cytophagia</taxon>
        <taxon>Cytophagales</taxon>
        <taxon>Spirosomataceae</taxon>
        <taxon>Larkinella</taxon>
    </lineage>
</organism>
<protein>
    <submittedName>
        <fullName evidence="6">Tetratricopeptide repeat protein</fullName>
    </submittedName>
</protein>
<evidence type="ECO:0000313" key="6">
    <source>
        <dbReference type="EMBL" id="RAK03025.1"/>
    </source>
</evidence>
<evidence type="ECO:0000256" key="4">
    <source>
        <dbReference type="SAM" id="MobiDB-lite"/>
    </source>
</evidence>
<evidence type="ECO:0000256" key="2">
    <source>
        <dbReference type="ARBA" id="ARBA00022803"/>
    </source>
</evidence>
<evidence type="ECO:0000256" key="1">
    <source>
        <dbReference type="ARBA" id="ARBA00022737"/>
    </source>
</evidence>
<dbReference type="Gene3D" id="1.25.40.10">
    <property type="entry name" value="Tetratricopeptide repeat domain"/>
    <property type="match status" value="1"/>
</dbReference>
<feature type="transmembrane region" description="Helical" evidence="5">
    <location>
        <begin position="136"/>
        <end position="156"/>
    </location>
</feature>
<feature type="transmembrane region" description="Helical" evidence="5">
    <location>
        <begin position="163"/>
        <end position="181"/>
    </location>
</feature>